<feature type="compositionally biased region" description="Low complexity" evidence="2">
    <location>
        <begin position="79"/>
        <end position="92"/>
    </location>
</feature>
<dbReference type="AlphaFoldDB" id="A0A437A196"/>
<feature type="region of interest" description="Disordered" evidence="2">
    <location>
        <begin position="1"/>
        <end position="99"/>
    </location>
</feature>
<dbReference type="Proteomes" id="UP000283090">
    <property type="component" value="Unassembled WGS sequence"/>
</dbReference>
<protein>
    <submittedName>
        <fullName evidence="3">Uncharacterized protein</fullName>
    </submittedName>
</protein>
<reference evidence="3 4" key="1">
    <citation type="submission" date="2019-01" db="EMBL/GenBank/DDBJ databases">
        <title>Intercellular communication is required for trap formation in the nematode-trapping fungus Duddingtonia flagrans.</title>
        <authorList>
            <person name="Youssar L."/>
            <person name="Wernet V."/>
            <person name="Hensel N."/>
            <person name="Hildebrandt H.-G."/>
            <person name="Fischer R."/>
        </authorList>
    </citation>
    <scope>NUCLEOTIDE SEQUENCE [LARGE SCALE GENOMIC DNA]</scope>
    <source>
        <strain evidence="3 4">CBS H-5679</strain>
    </source>
</reference>
<accession>A0A437A196</accession>
<proteinExistence type="predicted"/>
<feature type="compositionally biased region" description="Basic and acidic residues" evidence="2">
    <location>
        <begin position="12"/>
        <end position="34"/>
    </location>
</feature>
<feature type="compositionally biased region" description="Polar residues" evidence="2">
    <location>
        <begin position="44"/>
        <end position="58"/>
    </location>
</feature>
<feature type="coiled-coil region" evidence="1">
    <location>
        <begin position="131"/>
        <end position="165"/>
    </location>
</feature>
<name>A0A437A196_ARTFL</name>
<dbReference type="GeneID" id="93585551"/>
<evidence type="ECO:0000256" key="1">
    <source>
        <dbReference type="SAM" id="Coils"/>
    </source>
</evidence>
<keyword evidence="4" id="KW-1185">Reference proteome</keyword>
<dbReference type="VEuPathDB" id="FungiDB:DFL_003240"/>
<evidence type="ECO:0000256" key="2">
    <source>
        <dbReference type="SAM" id="MobiDB-lite"/>
    </source>
</evidence>
<dbReference type="EMBL" id="SAEB01000006">
    <property type="protein sequence ID" value="RVD84903.1"/>
    <property type="molecule type" value="Genomic_DNA"/>
</dbReference>
<evidence type="ECO:0000313" key="4">
    <source>
        <dbReference type="Proteomes" id="UP000283090"/>
    </source>
</evidence>
<sequence length="169" mass="18831">MSRNKKGTKLNLRAEFKADTAKVLDAKPTEKPDDSVEAPVTESKPVSTTQEQPATTVSEIKKSPVKPVEVPKATERSPLKPLDPLKPTKTSPVKPLTVLTPTEKNQIGFQTEWDKVVSEIRENRKHTLTIAERVREKNRVLSQKISELRESLARAAAENKESNAAKENE</sequence>
<evidence type="ECO:0000313" key="3">
    <source>
        <dbReference type="EMBL" id="RVD84903.1"/>
    </source>
</evidence>
<gene>
    <name evidence="3" type="ORF">DFL_003240</name>
</gene>
<comment type="caution">
    <text evidence="3">The sequence shown here is derived from an EMBL/GenBank/DDBJ whole genome shotgun (WGS) entry which is preliminary data.</text>
</comment>
<organism evidence="3 4">
    <name type="scientific">Arthrobotrys flagrans</name>
    <name type="common">Nematode-trapping fungus</name>
    <name type="synonym">Trichothecium flagrans</name>
    <dbReference type="NCBI Taxonomy" id="97331"/>
    <lineage>
        <taxon>Eukaryota</taxon>
        <taxon>Fungi</taxon>
        <taxon>Dikarya</taxon>
        <taxon>Ascomycota</taxon>
        <taxon>Pezizomycotina</taxon>
        <taxon>Orbiliomycetes</taxon>
        <taxon>Orbiliales</taxon>
        <taxon>Orbiliaceae</taxon>
        <taxon>Arthrobotrys</taxon>
    </lineage>
</organism>
<dbReference type="RefSeq" id="XP_067490447.1">
    <property type="nucleotide sequence ID" value="XM_067632150.1"/>
</dbReference>
<keyword evidence="1" id="KW-0175">Coiled coil</keyword>